<proteinExistence type="predicted"/>
<dbReference type="AlphaFoldDB" id="A0A8T2UAS9"/>
<sequence>MPNEENDITWAWADVLTLGSDDGAPEVEPDSP</sequence>
<evidence type="ECO:0000313" key="1">
    <source>
        <dbReference type="EMBL" id="KAH7432997.1"/>
    </source>
</evidence>
<reference evidence="1" key="1">
    <citation type="submission" date="2021-08" db="EMBL/GenBank/DDBJ databases">
        <title>WGS assembly of Ceratopteris richardii.</title>
        <authorList>
            <person name="Marchant D.B."/>
            <person name="Chen G."/>
            <person name="Jenkins J."/>
            <person name="Shu S."/>
            <person name="Leebens-Mack J."/>
            <person name="Grimwood J."/>
            <person name="Schmutz J."/>
            <person name="Soltis P."/>
            <person name="Soltis D."/>
            <person name="Chen Z.-H."/>
        </authorList>
    </citation>
    <scope>NUCLEOTIDE SEQUENCE</scope>
    <source>
        <strain evidence="1">Whitten #5841</strain>
        <tissue evidence="1">Leaf</tissue>
    </source>
</reference>
<gene>
    <name evidence="1" type="ORF">KP509_07G049700</name>
</gene>
<dbReference type="Proteomes" id="UP000825935">
    <property type="component" value="Chromosome 7"/>
</dbReference>
<keyword evidence="2" id="KW-1185">Reference proteome</keyword>
<comment type="caution">
    <text evidence="1">The sequence shown here is derived from an EMBL/GenBank/DDBJ whole genome shotgun (WGS) entry which is preliminary data.</text>
</comment>
<accession>A0A8T2UAS9</accession>
<organism evidence="1 2">
    <name type="scientific">Ceratopteris richardii</name>
    <name type="common">Triangle waterfern</name>
    <dbReference type="NCBI Taxonomy" id="49495"/>
    <lineage>
        <taxon>Eukaryota</taxon>
        <taxon>Viridiplantae</taxon>
        <taxon>Streptophyta</taxon>
        <taxon>Embryophyta</taxon>
        <taxon>Tracheophyta</taxon>
        <taxon>Polypodiopsida</taxon>
        <taxon>Polypodiidae</taxon>
        <taxon>Polypodiales</taxon>
        <taxon>Pteridineae</taxon>
        <taxon>Pteridaceae</taxon>
        <taxon>Parkerioideae</taxon>
        <taxon>Ceratopteris</taxon>
    </lineage>
</organism>
<evidence type="ECO:0000313" key="2">
    <source>
        <dbReference type="Proteomes" id="UP000825935"/>
    </source>
</evidence>
<protein>
    <submittedName>
        <fullName evidence="1">Uncharacterized protein</fullName>
    </submittedName>
</protein>
<name>A0A8T2UAS9_CERRI</name>
<dbReference type="EMBL" id="CM035412">
    <property type="protein sequence ID" value="KAH7432997.1"/>
    <property type="molecule type" value="Genomic_DNA"/>
</dbReference>